<dbReference type="EMBL" id="KZ678459">
    <property type="protein sequence ID" value="PSR83519.1"/>
    <property type="molecule type" value="Genomic_DNA"/>
</dbReference>
<sequence>MMAAPSNDAQLLTLPADLLKNITNSLEPADEKHLKQTCKSMKHLINQPQTYQHASSLTTALNGIPPQDGRATPMPQSPLPEHAATTLREIERENEEVEDRERAQGLELSDTEDDFGTGAARAAVVGVRPNKFKGNSKNILRWTTDLDSAPGSPSLMSPYGGSTAQSPRATPSSPGLSEASSFKLTTS</sequence>
<dbReference type="Pfam" id="PF00646">
    <property type="entry name" value="F-box"/>
    <property type="match status" value="1"/>
</dbReference>
<gene>
    <name evidence="3" type="ORF">BD289DRAFT_281894</name>
</gene>
<evidence type="ECO:0000256" key="1">
    <source>
        <dbReference type="SAM" id="MobiDB-lite"/>
    </source>
</evidence>
<evidence type="ECO:0000313" key="4">
    <source>
        <dbReference type="Proteomes" id="UP000241462"/>
    </source>
</evidence>
<dbReference type="AlphaFoldDB" id="A0A2T3A5Y8"/>
<evidence type="ECO:0000259" key="2">
    <source>
        <dbReference type="PROSITE" id="PS50181"/>
    </source>
</evidence>
<feature type="region of interest" description="Disordered" evidence="1">
    <location>
        <begin position="91"/>
        <end position="114"/>
    </location>
</feature>
<dbReference type="Proteomes" id="UP000241462">
    <property type="component" value="Unassembled WGS sequence"/>
</dbReference>
<name>A0A2T3A5Y8_9PEZI</name>
<reference evidence="3 4" key="1">
    <citation type="journal article" date="2018" name="Mycol. Prog.">
        <title>Coniella lustricola, a new species from submerged detritus.</title>
        <authorList>
            <person name="Raudabaugh D.B."/>
            <person name="Iturriaga T."/>
            <person name="Carver A."/>
            <person name="Mondo S."/>
            <person name="Pangilinan J."/>
            <person name="Lipzen A."/>
            <person name="He G."/>
            <person name="Amirebrahimi M."/>
            <person name="Grigoriev I.V."/>
            <person name="Miller A.N."/>
        </authorList>
    </citation>
    <scope>NUCLEOTIDE SEQUENCE [LARGE SCALE GENOMIC DNA]</scope>
    <source>
        <strain evidence="3 4">B22-T-1</strain>
    </source>
</reference>
<dbReference type="InterPro" id="IPR036047">
    <property type="entry name" value="F-box-like_dom_sf"/>
</dbReference>
<dbReference type="InParanoid" id="A0A2T3A5Y8"/>
<dbReference type="OrthoDB" id="5206068at2759"/>
<proteinExistence type="predicted"/>
<dbReference type="InterPro" id="IPR001810">
    <property type="entry name" value="F-box_dom"/>
</dbReference>
<dbReference type="PROSITE" id="PS50181">
    <property type="entry name" value="FBOX"/>
    <property type="match status" value="1"/>
</dbReference>
<feature type="compositionally biased region" description="Polar residues" evidence="1">
    <location>
        <begin position="160"/>
        <end position="187"/>
    </location>
</feature>
<feature type="domain" description="F-box" evidence="2">
    <location>
        <begin position="8"/>
        <end position="54"/>
    </location>
</feature>
<accession>A0A2T3A5Y8</accession>
<dbReference type="SUPFAM" id="SSF81383">
    <property type="entry name" value="F-box domain"/>
    <property type="match status" value="1"/>
</dbReference>
<keyword evidence="4" id="KW-1185">Reference proteome</keyword>
<evidence type="ECO:0000313" key="3">
    <source>
        <dbReference type="EMBL" id="PSR83519.1"/>
    </source>
</evidence>
<feature type="region of interest" description="Disordered" evidence="1">
    <location>
        <begin position="143"/>
        <end position="187"/>
    </location>
</feature>
<organism evidence="3 4">
    <name type="scientific">Coniella lustricola</name>
    <dbReference type="NCBI Taxonomy" id="2025994"/>
    <lineage>
        <taxon>Eukaryota</taxon>
        <taxon>Fungi</taxon>
        <taxon>Dikarya</taxon>
        <taxon>Ascomycota</taxon>
        <taxon>Pezizomycotina</taxon>
        <taxon>Sordariomycetes</taxon>
        <taxon>Sordariomycetidae</taxon>
        <taxon>Diaporthales</taxon>
        <taxon>Schizoparmaceae</taxon>
        <taxon>Coniella</taxon>
    </lineage>
</organism>
<protein>
    <recommendedName>
        <fullName evidence="2">F-box domain-containing protein</fullName>
    </recommendedName>
</protein>